<evidence type="ECO:0000256" key="4">
    <source>
        <dbReference type="ARBA" id="ARBA00017858"/>
    </source>
</evidence>
<feature type="domain" description="GHMP kinase C-terminal" evidence="15">
    <location>
        <begin position="213"/>
        <end position="272"/>
    </location>
</feature>
<dbReference type="Pfam" id="PF08544">
    <property type="entry name" value="GHMP_kinases_C"/>
    <property type="match status" value="1"/>
</dbReference>
<dbReference type="Gene3D" id="3.30.70.890">
    <property type="entry name" value="GHMP kinase, C-terminal domain"/>
    <property type="match status" value="1"/>
</dbReference>
<organism evidence="16 17">
    <name type="scientific">Candidatus Faecalibacterium faecipullorum</name>
    <dbReference type="NCBI Taxonomy" id="2838578"/>
    <lineage>
        <taxon>Bacteria</taxon>
        <taxon>Bacillati</taxon>
        <taxon>Bacillota</taxon>
        <taxon>Clostridia</taxon>
        <taxon>Eubacteriales</taxon>
        <taxon>Oscillospiraceae</taxon>
        <taxon>Faecalibacterium</taxon>
    </lineage>
</organism>
<dbReference type="InterPro" id="IPR006204">
    <property type="entry name" value="GHMP_kinase_N_dom"/>
</dbReference>
<dbReference type="Gene3D" id="3.30.230.10">
    <property type="match status" value="1"/>
</dbReference>
<comment type="catalytic activity">
    <reaction evidence="11 13">
        <text>L-homoserine + ATP = O-phospho-L-homoserine + ADP + H(+)</text>
        <dbReference type="Rhea" id="RHEA:13985"/>
        <dbReference type="ChEBI" id="CHEBI:15378"/>
        <dbReference type="ChEBI" id="CHEBI:30616"/>
        <dbReference type="ChEBI" id="CHEBI:57476"/>
        <dbReference type="ChEBI" id="CHEBI:57590"/>
        <dbReference type="ChEBI" id="CHEBI:456216"/>
        <dbReference type="EC" id="2.7.1.39"/>
    </reaction>
</comment>
<dbReference type="PANTHER" id="PTHR20861:SF1">
    <property type="entry name" value="HOMOSERINE KINASE"/>
    <property type="match status" value="1"/>
</dbReference>
<dbReference type="EMBL" id="DWXX01000009">
    <property type="protein sequence ID" value="HJB58136.1"/>
    <property type="molecule type" value="Genomic_DNA"/>
</dbReference>
<reference evidence="16" key="1">
    <citation type="journal article" date="2021" name="PeerJ">
        <title>Extensive microbial diversity within the chicken gut microbiome revealed by metagenomics and culture.</title>
        <authorList>
            <person name="Gilroy R."/>
            <person name="Ravi A."/>
            <person name="Getino M."/>
            <person name="Pursley I."/>
            <person name="Horton D.L."/>
            <person name="Alikhan N.F."/>
            <person name="Baker D."/>
            <person name="Gharbi K."/>
            <person name="Hall N."/>
            <person name="Watson M."/>
            <person name="Adriaenssens E.M."/>
            <person name="Foster-Nyarko E."/>
            <person name="Jarju S."/>
            <person name="Secka A."/>
            <person name="Antonio M."/>
            <person name="Oren A."/>
            <person name="Chaudhuri R.R."/>
            <person name="La Ragione R."/>
            <person name="Hildebrand F."/>
            <person name="Pallen M.J."/>
        </authorList>
    </citation>
    <scope>NUCLEOTIDE SEQUENCE</scope>
    <source>
        <strain evidence="16">ChiHjej9B8-13557</strain>
    </source>
</reference>
<comment type="similarity">
    <text evidence="2 13">Belongs to the GHMP kinase family. Homoserine kinase subfamily.</text>
</comment>
<comment type="caution">
    <text evidence="16">The sequence shown here is derived from an EMBL/GenBank/DDBJ whole genome shotgun (WGS) entry which is preliminary data.</text>
</comment>
<evidence type="ECO:0000256" key="13">
    <source>
        <dbReference type="HAMAP-Rule" id="MF_00384"/>
    </source>
</evidence>
<evidence type="ECO:0000256" key="8">
    <source>
        <dbReference type="ARBA" id="ARBA00022741"/>
    </source>
</evidence>
<evidence type="ECO:0000259" key="15">
    <source>
        <dbReference type="Pfam" id="PF08544"/>
    </source>
</evidence>
<proteinExistence type="inferred from homology"/>
<comment type="pathway">
    <text evidence="1 13">Amino-acid biosynthesis; L-threonine biosynthesis; L-threonine from L-aspartate: step 4/5.</text>
</comment>
<keyword evidence="6 13" id="KW-0808">Transferase</keyword>
<evidence type="ECO:0000256" key="9">
    <source>
        <dbReference type="ARBA" id="ARBA00022777"/>
    </source>
</evidence>
<dbReference type="PANTHER" id="PTHR20861">
    <property type="entry name" value="HOMOSERINE/4-DIPHOSPHOCYTIDYL-2-C-METHYL-D-ERYTHRITOL KINASE"/>
    <property type="match status" value="1"/>
</dbReference>
<evidence type="ECO:0000256" key="5">
    <source>
        <dbReference type="ARBA" id="ARBA00022605"/>
    </source>
</evidence>
<dbReference type="InterPro" id="IPR014721">
    <property type="entry name" value="Ribsml_uS5_D2-typ_fold_subgr"/>
</dbReference>
<dbReference type="GO" id="GO:0005524">
    <property type="term" value="F:ATP binding"/>
    <property type="evidence" value="ECO:0007669"/>
    <property type="project" value="UniProtKB-UniRule"/>
</dbReference>
<accession>A0A9D2MDP3</accession>
<dbReference type="GO" id="GO:0009088">
    <property type="term" value="P:threonine biosynthetic process"/>
    <property type="evidence" value="ECO:0007669"/>
    <property type="project" value="UniProtKB-UniRule"/>
</dbReference>
<dbReference type="PRINTS" id="PR00958">
    <property type="entry name" value="HOMSERKINASE"/>
</dbReference>
<dbReference type="AlphaFoldDB" id="A0A9D2MDP3"/>
<evidence type="ECO:0000313" key="17">
    <source>
        <dbReference type="Proteomes" id="UP000824211"/>
    </source>
</evidence>
<keyword evidence="8 13" id="KW-0547">Nucleotide-binding</keyword>
<name>A0A9D2MDP3_9FIRM</name>
<dbReference type="NCBIfam" id="TIGR00191">
    <property type="entry name" value="thrB"/>
    <property type="match status" value="1"/>
</dbReference>
<gene>
    <name evidence="13" type="primary">thrB</name>
    <name evidence="16" type="ORF">H9771_00510</name>
</gene>
<reference evidence="16" key="2">
    <citation type="submission" date="2021-04" db="EMBL/GenBank/DDBJ databases">
        <authorList>
            <person name="Gilroy R."/>
        </authorList>
    </citation>
    <scope>NUCLEOTIDE SEQUENCE</scope>
    <source>
        <strain evidence="16">ChiHjej9B8-13557</strain>
    </source>
</reference>
<evidence type="ECO:0000313" key="16">
    <source>
        <dbReference type="EMBL" id="HJB58136.1"/>
    </source>
</evidence>
<dbReference type="GO" id="GO:0004413">
    <property type="term" value="F:homoserine kinase activity"/>
    <property type="evidence" value="ECO:0007669"/>
    <property type="project" value="UniProtKB-UniRule"/>
</dbReference>
<evidence type="ECO:0000256" key="1">
    <source>
        <dbReference type="ARBA" id="ARBA00005015"/>
    </source>
</evidence>
<keyword evidence="9 13" id="KW-0418">Kinase</keyword>
<dbReference type="SUPFAM" id="SSF55060">
    <property type="entry name" value="GHMP Kinase, C-terminal domain"/>
    <property type="match status" value="1"/>
</dbReference>
<dbReference type="PIRSF" id="PIRSF000676">
    <property type="entry name" value="Homoser_kin"/>
    <property type="match status" value="1"/>
</dbReference>
<dbReference type="SUPFAM" id="SSF54211">
    <property type="entry name" value="Ribosomal protein S5 domain 2-like"/>
    <property type="match status" value="1"/>
</dbReference>
<evidence type="ECO:0000256" key="10">
    <source>
        <dbReference type="ARBA" id="ARBA00022840"/>
    </source>
</evidence>
<keyword evidence="10 13" id="KW-0067">ATP-binding</keyword>
<dbReference type="InterPro" id="IPR020568">
    <property type="entry name" value="Ribosomal_Su5_D2-typ_SF"/>
</dbReference>
<feature type="domain" description="GHMP kinase N-terminal" evidence="14">
    <location>
        <begin position="55"/>
        <end position="137"/>
    </location>
</feature>
<evidence type="ECO:0000256" key="3">
    <source>
        <dbReference type="ARBA" id="ARBA00012078"/>
    </source>
</evidence>
<keyword evidence="7 13" id="KW-0791">Threonine biosynthesis</keyword>
<dbReference type="PROSITE" id="PS00627">
    <property type="entry name" value="GHMP_KINASES_ATP"/>
    <property type="match status" value="1"/>
</dbReference>
<dbReference type="HAMAP" id="MF_00384">
    <property type="entry name" value="Homoser_kinase"/>
    <property type="match status" value="1"/>
</dbReference>
<evidence type="ECO:0000256" key="6">
    <source>
        <dbReference type="ARBA" id="ARBA00022679"/>
    </source>
</evidence>
<dbReference type="Pfam" id="PF00288">
    <property type="entry name" value="GHMP_kinases_N"/>
    <property type="match status" value="1"/>
</dbReference>
<dbReference type="Proteomes" id="UP000824211">
    <property type="component" value="Unassembled WGS sequence"/>
</dbReference>
<protein>
    <recommendedName>
        <fullName evidence="4 13">Homoserine kinase</fullName>
        <shortName evidence="13">HK</shortName>
        <shortName evidence="13">HSK</shortName>
        <ecNumber evidence="3 13">2.7.1.39</ecNumber>
    </recommendedName>
</protein>
<evidence type="ECO:0000256" key="12">
    <source>
        <dbReference type="ARBA" id="ARBA00049954"/>
    </source>
</evidence>
<dbReference type="EC" id="2.7.1.39" evidence="3 13"/>
<comment type="subcellular location">
    <subcellularLocation>
        <location evidence="13">Cytoplasm</location>
    </subcellularLocation>
</comment>
<comment type="function">
    <text evidence="12 13">Catalyzes the ATP-dependent phosphorylation of L-homoserine to L-homoserine phosphate.</text>
</comment>
<dbReference type="InterPro" id="IPR006203">
    <property type="entry name" value="GHMP_knse_ATP-bd_CS"/>
</dbReference>
<keyword evidence="13" id="KW-0963">Cytoplasm</keyword>
<dbReference type="GO" id="GO:0005737">
    <property type="term" value="C:cytoplasm"/>
    <property type="evidence" value="ECO:0007669"/>
    <property type="project" value="UniProtKB-SubCell"/>
</dbReference>
<sequence length="304" mass="31711">MKIKVSVPATSANVGPGFDAVGLAVTLYNTATFEESDALDISSADGTRIPRGETNLIYRSARTLFERVGKKLPPLKIVQTNPIPMARGLGSSSACIIAGLLGANRMLGDVLNTQELLTLATAIEGHPDNVAPALLGGLTASVFEDGQVYSVKRAVDASLCFAAVVPDYKLLTEAARAALPAQVPHRDAVYNLARATLLPAAFCGGMHELIPIATGDRLHQPYRIPLMPGSKEVFDLARRCGALGVYVSGAGSTVMAVAERSDADAFYAGLEEGLAALEGLDGCEGFTLLRLDADNDGAAVETIA</sequence>
<evidence type="ECO:0000259" key="14">
    <source>
        <dbReference type="Pfam" id="PF00288"/>
    </source>
</evidence>
<feature type="binding site" evidence="13">
    <location>
        <begin position="84"/>
        <end position="94"/>
    </location>
    <ligand>
        <name>ATP</name>
        <dbReference type="ChEBI" id="CHEBI:30616"/>
    </ligand>
</feature>
<evidence type="ECO:0000256" key="2">
    <source>
        <dbReference type="ARBA" id="ARBA00007370"/>
    </source>
</evidence>
<dbReference type="InterPro" id="IPR000870">
    <property type="entry name" value="Homoserine_kinase"/>
</dbReference>
<evidence type="ECO:0000256" key="11">
    <source>
        <dbReference type="ARBA" id="ARBA00049375"/>
    </source>
</evidence>
<keyword evidence="5 13" id="KW-0028">Amino-acid biosynthesis</keyword>
<dbReference type="InterPro" id="IPR013750">
    <property type="entry name" value="GHMP_kinase_C_dom"/>
</dbReference>
<dbReference type="InterPro" id="IPR036554">
    <property type="entry name" value="GHMP_kinase_C_sf"/>
</dbReference>
<evidence type="ECO:0000256" key="7">
    <source>
        <dbReference type="ARBA" id="ARBA00022697"/>
    </source>
</evidence>